<dbReference type="AlphaFoldDB" id="A0A1Y3PWA0"/>
<feature type="binding site" evidence="7">
    <location>
        <position position="358"/>
    </location>
    <ligand>
        <name>[4Fe-4S] cluster</name>
        <dbReference type="ChEBI" id="CHEBI:49883"/>
    </ligand>
</feature>
<protein>
    <recommendedName>
        <fullName evidence="7">3-isopropylmalate dehydratase large subunit</fullName>
        <ecNumber evidence="7">4.2.1.33</ecNumber>
    </recommendedName>
    <alternativeName>
        <fullName evidence="7">Alpha-IPM isomerase</fullName>
        <shortName evidence="7">IPMI</shortName>
    </alternativeName>
    <alternativeName>
        <fullName evidence="7">Isopropylmalate isomerase</fullName>
    </alternativeName>
</protein>
<dbReference type="HAMAP" id="MF_01027">
    <property type="entry name" value="LeuC_type2"/>
    <property type="match status" value="1"/>
</dbReference>
<dbReference type="NCBIfam" id="TIGR02086">
    <property type="entry name" value="IPMI_arch"/>
    <property type="match status" value="1"/>
</dbReference>
<dbReference type="NCBIfam" id="TIGR01343">
    <property type="entry name" value="hacA_fam"/>
    <property type="match status" value="1"/>
</dbReference>
<dbReference type="GO" id="GO:0046872">
    <property type="term" value="F:metal ion binding"/>
    <property type="evidence" value="ECO:0007669"/>
    <property type="project" value="UniProtKB-KW"/>
</dbReference>
<dbReference type="InterPro" id="IPR036008">
    <property type="entry name" value="Aconitase_4Fe-4S_dom"/>
</dbReference>
<dbReference type="InterPro" id="IPR015931">
    <property type="entry name" value="Acnase/IPM_dHydase_lsu_aba_1/3"/>
</dbReference>
<dbReference type="InterPro" id="IPR006251">
    <property type="entry name" value="Homoacnase/IPMdehydase_lsu"/>
</dbReference>
<comment type="cofactor">
    <cofactor evidence="7">
        <name>[4Fe-4S] cluster</name>
        <dbReference type="ChEBI" id="CHEBI:49883"/>
    </cofactor>
    <text evidence="7">Binds 1 [4Fe-4S] cluster per subunit.</text>
</comment>
<dbReference type="PANTHER" id="PTHR43822:SF2">
    <property type="entry name" value="HOMOACONITASE, MITOCHONDRIAL"/>
    <property type="match status" value="1"/>
</dbReference>
<comment type="catalytic activity">
    <reaction evidence="6">
        <text>citrate = D-threo-isocitrate</text>
        <dbReference type="Rhea" id="RHEA:10336"/>
        <dbReference type="ChEBI" id="CHEBI:15562"/>
        <dbReference type="ChEBI" id="CHEBI:16947"/>
        <dbReference type="EC" id="4.2.1.3"/>
    </reaction>
</comment>
<evidence type="ECO:0000256" key="1">
    <source>
        <dbReference type="ARBA" id="ARBA00022485"/>
    </source>
</evidence>
<feature type="domain" description="Aconitase/3-isopropylmalate dehydratase large subunit alpha/beta/alpha" evidence="8">
    <location>
        <begin position="26"/>
        <end position="408"/>
    </location>
</feature>
<dbReference type="PRINTS" id="PR00415">
    <property type="entry name" value="ACONITASE"/>
</dbReference>
<keyword evidence="2 7" id="KW-0479">Metal-binding</keyword>
<evidence type="ECO:0000256" key="4">
    <source>
        <dbReference type="ARBA" id="ARBA00023014"/>
    </source>
</evidence>
<keyword evidence="3 7" id="KW-0408">Iron</keyword>
<evidence type="ECO:0000259" key="8">
    <source>
        <dbReference type="Pfam" id="PF00330"/>
    </source>
</evidence>
<evidence type="ECO:0000256" key="7">
    <source>
        <dbReference type="HAMAP-Rule" id="MF_01027"/>
    </source>
</evidence>
<dbReference type="InterPro" id="IPR050067">
    <property type="entry name" value="IPM_dehydratase_rel_enz"/>
</dbReference>
<evidence type="ECO:0000256" key="3">
    <source>
        <dbReference type="ARBA" id="ARBA00023004"/>
    </source>
</evidence>
<dbReference type="UniPathway" id="UPA00048">
    <property type="reaction ID" value="UER00071"/>
</dbReference>
<dbReference type="SUPFAM" id="SSF53732">
    <property type="entry name" value="Aconitase iron-sulfur domain"/>
    <property type="match status" value="1"/>
</dbReference>
<dbReference type="Gene3D" id="3.30.499.10">
    <property type="entry name" value="Aconitase, domain 3"/>
    <property type="match status" value="2"/>
</dbReference>
<gene>
    <name evidence="7" type="primary">leuC</name>
    <name evidence="9" type="ORF">BAA01_16280</name>
</gene>
<dbReference type="EC" id="4.2.1.33" evidence="7"/>
<proteinExistence type="inferred from homology"/>
<comment type="similarity">
    <text evidence="7">Belongs to the aconitase/IPM isomerase family. LeuC type 2 subfamily.</text>
</comment>
<dbReference type="GO" id="GO:0009098">
    <property type="term" value="P:L-leucine biosynthetic process"/>
    <property type="evidence" value="ECO:0007669"/>
    <property type="project" value="UniProtKB-UniRule"/>
</dbReference>
<dbReference type="GO" id="GO:0051539">
    <property type="term" value="F:4 iron, 4 sulfur cluster binding"/>
    <property type="evidence" value="ECO:0007669"/>
    <property type="project" value="UniProtKB-KW"/>
</dbReference>
<keyword evidence="5 7" id="KW-0456">Lyase</keyword>
<keyword evidence="7" id="KW-0028">Amino-acid biosynthesis</keyword>
<dbReference type="InterPro" id="IPR033941">
    <property type="entry name" value="IPMI_cat"/>
</dbReference>
<comment type="subunit">
    <text evidence="7">Heterodimer of LeuC and LeuD.</text>
</comment>
<dbReference type="Proteomes" id="UP000196475">
    <property type="component" value="Unassembled WGS sequence"/>
</dbReference>
<comment type="catalytic activity">
    <reaction evidence="7">
        <text>(2R,3S)-3-isopropylmalate = (2S)-2-isopropylmalate</text>
        <dbReference type="Rhea" id="RHEA:32287"/>
        <dbReference type="ChEBI" id="CHEBI:1178"/>
        <dbReference type="ChEBI" id="CHEBI:35121"/>
        <dbReference type="EC" id="4.2.1.33"/>
    </reaction>
</comment>
<keyword evidence="1 7" id="KW-0004">4Fe-4S</keyword>
<keyword evidence="4 7" id="KW-0411">Iron-sulfur</keyword>
<comment type="function">
    <text evidence="7">Catalyzes the isomerization between 2-isopropylmalate and 3-isopropylmalate, via the formation of 2-isopropylmaleate.</text>
</comment>
<accession>A0A1Y3PWA0</accession>
<dbReference type="NCBIfam" id="NF001614">
    <property type="entry name" value="PRK00402.1"/>
    <property type="match status" value="1"/>
</dbReference>
<evidence type="ECO:0000313" key="10">
    <source>
        <dbReference type="Proteomes" id="UP000196475"/>
    </source>
</evidence>
<name>A0A1Y3PWA0_9BACI</name>
<evidence type="ECO:0000313" key="9">
    <source>
        <dbReference type="EMBL" id="OUM90417.1"/>
    </source>
</evidence>
<dbReference type="GO" id="GO:0003861">
    <property type="term" value="F:3-isopropylmalate dehydratase activity"/>
    <property type="evidence" value="ECO:0007669"/>
    <property type="project" value="UniProtKB-UniRule"/>
</dbReference>
<reference evidence="10" key="1">
    <citation type="submission" date="2016-06" db="EMBL/GenBank/DDBJ databases">
        <authorList>
            <person name="Nascimento L."/>
            <person name="Pereira R.V."/>
            <person name="Martins L.F."/>
            <person name="Quaggio R.B."/>
            <person name="Silva A.M."/>
            <person name="Setubal J.C."/>
        </authorList>
    </citation>
    <scope>NUCLEOTIDE SEQUENCE [LARGE SCALE GENOMIC DNA]</scope>
</reference>
<organism evidence="9 10">
    <name type="scientific">Bacillus thermozeamaize</name>
    <dbReference type="NCBI Taxonomy" id="230954"/>
    <lineage>
        <taxon>Bacteria</taxon>
        <taxon>Bacillati</taxon>
        <taxon>Bacillota</taxon>
        <taxon>Bacilli</taxon>
        <taxon>Bacillales</taxon>
        <taxon>Bacillaceae</taxon>
        <taxon>Bacillus</taxon>
    </lineage>
</organism>
<dbReference type="Pfam" id="PF00330">
    <property type="entry name" value="Aconitase"/>
    <property type="match status" value="1"/>
</dbReference>
<dbReference type="CDD" id="cd01583">
    <property type="entry name" value="IPMI"/>
    <property type="match status" value="1"/>
</dbReference>
<evidence type="ECO:0000256" key="2">
    <source>
        <dbReference type="ARBA" id="ARBA00022723"/>
    </source>
</evidence>
<dbReference type="PANTHER" id="PTHR43822">
    <property type="entry name" value="HOMOACONITASE, MITOCHONDRIAL-RELATED"/>
    <property type="match status" value="1"/>
</dbReference>
<dbReference type="InterPro" id="IPR011826">
    <property type="entry name" value="HAcnase/IPMdehydase_lsu_prok"/>
</dbReference>
<feature type="binding site" evidence="7">
    <location>
        <position position="298"/>
    </location>
    <ligand>
        <name>[4Fe-4S] cluster</name>
        <dbReference type="ChEBI" id="CHEBI:49883"/>
    </ligand>
</feature>
<comment type="pathway">
    <text evidence="7">Amino-acid biosynthesis; L-leucine biosynthesis; L-leucine from 3-methyl-2-oxobutanoate: step 2/4.</text>
</comment>
<comment type="caution">
    <text evidence="9">The sequence shown here is derived from an EMBL/GenBank/DDBJ whole genome shotgun (WGS) entry which is preliminary data.</text>
</comment>
<dbReference type="InterPro" id="IPR001030">
    <property type="entry name" value="Acoase/IPM_deHydtase_lsu_aba"/>
</dbReference>
<dbReference type="GO" id="GO:0003994">
    <property type="term" value="F:aconitate hydratase activity"/>
    <property type="evidence" value="ECO:0007669"/>
    <property type="project" value="UniProtKB-EC"/>
</dbReference>
<sequence length="417" mass="44643">MGETLAQKIIARASGKSHVYPGEIVDVNVDLAMMHDLGGPRRINAAMEKLGATVWDPDKVTLISDHFVAASDSTEAAILKLTREWAKKHNIKKFHEREGICHIVPVEKGYIRPGIFYVGGDSHSTTAGALGCFAIALGSTDMLGVIVTGKTWVKVPETIRVVWEGKLSDGVMAKDMMLKTIQTTKIDGATYMAVEFAGETVHGLPMDERLVLSNMAIEMGAKAGMIEPDDIVYEYLRERGVEDYQPVFADPDAKYEQSLRFKADELEPMVALPHSPDNVKSVTEVDPVKVDQAYIGACTGAKYEDLKMAASVLKGRRVADGVRLLVAPASAEVIRRATRDGILQTLIESGAILLPTGCGACAGLGMGVLAPGEVSISSTNRNFPGRMGPGASVYLASPATVAATAVTGKISDPRIFL</sequence>
<evidence type="ECO:0000256" key="6">
    <source>
        <dbReference type="ARBA" id="ARBA00023501"/>
    </source>
</evidence>
<keyword evidence="7" id="KW-0100">Branched-chain amino acid biosynthesis</keyword>
<dbReference type="EMBL" id="LZRT01000019">
    <property type="protein sequence ID" value="OUM90417.1"/>
    <property type="molecule type" value="Genomic_DNA"/>
</dbReference>
<evidence type="ECO:0000256" key="5">
    <source>
        <dbReference type="ARBA" id="ARBA00023239"/>
    </source>
</evidence>
<feature type="binding site" evidence="7">
    <location>
        <position position="361"/>
    </location>
    <ligand>
        <name>[4Fe-4S] cluster</name>
        <dbReference type="ChEBI" id="CHEBI:49883"/>
    </ligand>
</feature>
<keyword evidence="7" id="KW-0432">Leucine biosynthesis</keyword>